<gene>
    <name evidence="2" type="ORF">PILCRDRAFT_817305</name>
</gene>
<evidence type="ECO:0000313" key="2">
    <source>
        <dbReference type="EMBL" id="KIM85302.1"/>
    </source>
</evidence>
<proteinExistence type="predicted"/>
<dbReference type="HOGENOM" id="CLU_909481_0_0_1"/>
<keyword evidence="3" id="KW-1185">Reference proteome</keyword>
<reference evidence="2 3" key="1">
    <citation type="submission" date="2014-04" db="EMBL/GenBank/DDBJ databases">
        <authorList>
            <consortium name="DOE Joint Genome Institute"/>
            <person name="Kuo A."/>
            <person name="Tarkka M."/>
            <person name="Buscot F."/>
            <person name="Kohler A."/>
            <person name="Nagy L.G."/>
            <person name="Floudas D."/>
            <person name="Copeland A."/>
            <person name="Barry K.W."/>
            <person name="Cichocki N."/>
            <person name="Veneault-Fourrey C."/>
            <person name="LaButti K."/>
            <person name="Lindquist E.A."/>
            <person name="Lipzen A."/>
            <person name="Lundell T."/>
            <person name="Morin E."/>
            <person name="Murat C."/>
            <person name="Sun H."/>
            <person name="Tunlid A."/>
            <person name="Henrissat B."/>
            <person name="Grigoriev I.V."/>
            <person name="Hibbett D.S."/>
            <person name="Martin F."/>
            <person name="Nordberg H.P."/>
            <person name="Cantor M.N."/>
            <person name="Hua S.X."/>
        </authorList>
    </citation>
    <scope>NUCLEOTIDE SEQUENCE [LARGE SCALE GENOMIC DNA]</scope>
    <source>
        <strain evidence="2 3">F 1598</strain>
    </source>
</reference>
<dbReference type="AlphaFoldDB" id="A0A0C3C6L3"/>
<feature type="region of interest" description="Disordered" evidence="1">
    <location>
        <begin position="1"/>
        <end position="24"/>
    </location>
</feature>
<feature type="region of interest" description="Disordered" evidence="1">
    <location>
        <begin position="241"/>
        <end position="271"/>
    </location>
</feature>
<evidence type="ECO:0000313" key="3">
    <source>
        <dbReference type="Proteomes" id="UP000054166"/>
    </source>
</evidence>
<name>A0A0C3C6L3_PILCF</name>
<accession>A0A0C3C6L3</accession>
<evidence type="ECO:0000256" key="1">
    <source>
        <dbReference type="SAM" id="MobiDB-lite"/>
    </source>
</evidence>
<sequence length="313" mass="34008">MKTVPSMVFESSKSGCLSSAHDSKWPSVNRRTVQRTTIAARKSKVVIEDLHVPAFELNDESEDKNVANDEEAGDVSTVVLPSRSTDYEKSIDSSTAPVMSPFYRLRSDSSPTPNRSFISGAFTSPGASSISTTTTISHEPVGDDKFVDEEFTTSKPVSTEWNAKIRAWERCIVKTEVRAGKTRREAVNENMEAADTRTHEAGVKVAFKSLPLTGDTAPKVAVAYRHSCNFGKFVRKIVPNKRSSKCPVPTPQTPQSKVSPPTAASPLRSPGWALPDDFGPWKLYVPGIGLVNLSNTSVTNGEDAHKISSTVHA</sequence>
<reference evidence="3" key="2">
    <citation type="submission" date="2015-01" db="EMBL/GenBank/DDBJ databases">
        <title>Evolutionary Origins and Diversification of the Mycorrhizal Mutualists.</title>
        <authorList>
            <consortium name="DOE Joint Genome Institute"/>
            <consortium name="Mycorrhizal Genomics Consortium"/>
            <person name="Kohler A."/>
            <person name="Kuo A."/>
            <person name="Nagy L.G."/>
            <person name="Floudas D."/>
            <person name="Copeland A."/>
            <person name="Barry K.W."/>
            <person name="Cichocki N."/>
            <person name="Veneault-Fourrey C."/>
            <person name="LaButti K."/>
            <person name="Lindquist E.A."/>
            <person name="Lipzen A."/>
            <person name="Lundell T."/>
            <person name="Morin E."/>
            <person name="Murat C."/>
            <person name="Riley R."/>
            <person name="Ohm R."/>
            <person name="Sun H."/>
            <person name="Tunlid A."/>
            <person name="Henrissat B."/>
            <person name="Grigoriev I.V."/>
            <person name="Hibbett D.S."/>
            <person name="Martin F."/>
        </authorList>
    </citation>
    <scope>NUCLEOTIDE SEQUENCE [LARGE SCALE GENOMIC DNA]</scope>
    <source>
        <strain evidence="3">F 1598</strain>
    </source>
</reference>
<protein>
    <submittedName>
        <fullName evidence="2">Uncharacterized protein</fullName>
    </submittedName>
</protein>
<dbReference type="InParanoid" id="A0A0C3C6L3"/>
<organism evidence="2 3">
    <name type="scientific">Piloderma croceum (strain F 1598)</name>
    <dbReference type="NCBI Taxonomy" id="765440"/>
    <lineage>
        <taxon>Eukaryota</taxon>
        <taxon>Fungi</taxon>
        <taxon>Dikarya</taxon>
        <taxon>Basidiomycota</taxon>
        <taxon>Agaricomycotina</taxon>
        <taxon>Agaricomycetes</taxon>
        <taxon>Agaricomycetidae</taxon>
        <taxon>Atheliales</taxon>
        <taxon>Atheliaceae</taxon>
        <taxon>Piloderma</taxon>
    </lineage>
</organism>
<dbReference type="EMBL" id="KN832985">
    <property type="protein sequence ID" value="KIM85302.1"/>
    <property type="molecule type" value="Genomic_DNA"/>
</dbReference>
<dbReference type="Proteomes" id="UP000054166">
    <property type="component" value="Unassembled WGS sequence"/>
</dbReference>